<proteinExistence type="predicted"/>
<dbReference type="PROSITE" id="PS50181">
    <property type="entry name" value="FBOX"/>
    <property type="match status" value="1"/>
</dbReference>
<comment type="caution">
    <text evidence="2">The sequence shown here is derived from an EMBL/GenBank/DDBJ whole genome shotgun (WGS) entry which is preliminary data.</text>
</comment>
<dbReference type="STRING" id="5098.A0A507QVA4"/>
<evidence type="ECO:0000313" key="3">
    <source>
        <dbReference type="Proteomes" id="UP000319663"/>
    </source>
</evidence>
<keyword evidence="3" id="KW-1185">Reference proteome</keyword>
<accession>A0A507QVA4</accession>
<evidence type="ECO:0000313" key="2">
    <source>
        <dbReference type="EMBL" id="TQB73083.1"/>
    </source>
</evidence>
<dbReference type="InterPro" id="IPR001810">
    <property type="entry name" value="F-box_dom"/>
</dbReference>
<feature type="domain" description="F-box" evidence="1">
    <location>
        <begin position="38"/>
        <end position="93"/>
    </location>
</feature>
<organism evidence="2 3">
    <name type="scientific">Monascus purpureus</name>
    <name type="common">Red mold</name>
    <name type="synonym">Monascus anka</name>
    <dbReference type="NCBI Taxonomy" id="5098"/>
    <lineage>
        <taxon>Eukaryota</taxon>
        <taxon>Fungi</taxon>
        <taxon>Dikarya</taxon>
        <taxon>Ascomycota</taxon>
        <taxon>Pezizomycotina</taxon>
        <taxon>Eurotiomycetes</taxon>
        <taxon>Eurotiomycetidae</taxon>
        <taxon>Eurotiales</taxon>
        <taxon>Aspergillaceae</taxon>
        <taxon>Monascus</taxon>
    </lineage>
</organism>
<dbReference type="AlphaFoldDB" id="A0A507QVA4"/>
<protein>
    <recommendedName>
        <fullName evidence="1">F-box domain-containing protein</fullName>
    </recommendedName>
</protein>
<gene>
    <name evidence="2" type="ORF">MPDQ_006251</name>
</gene>
<dbReference type="SUPFAM" id="SSF81383">
    <property type="entry name" value="F-box domain"/>
    <property type="match status" value="1"/>
</dbReference>
<dbReference type="Pfam" id="PF12937">
    <property type="entry name" value="F-box-like"/>
    <property type="match status" value="1"/>
</dbReference>
<dbReference type="EMBL" id="VIFY01000051">
    <property type="protein sequence ID" value="TQB73083.1"/>
    <property type="molecule type" value="Genomic_DNA"/>
</dbReference>
<dbReference type="InterPro" id="IPR036047">
    <property type="entry name" value="F-box-like_dom_sf"/>
</dbReference>
<reference evidence="2 3" key="1">
    <citation type="submission" date="2019-06" db="EMBL/GenBank/DDBJ databases">
        <title>Wine fermentation using esterase from Monascus purpureus.</title>
        <authorList>
            <person name="Geng C."/>
            <person name="Zhang Y."/>
        </authorList>
    </citation>
    <scope>NUCLEOTIDE SEQUENCE [LARGE SCALE GENOMIC DNA]</scope>
    <source>
        <strain evidence="2">HQ1</strain>
    </source>
</reference>
<evidence type="ECO:0000259" key="1">
    <source>
        <dbReference type="PROSITE" id="PS50181"/>
    </source>
</evidence>
<sequence length="394" mass="44991">MPPKFRHISKKLKKLKILKKKGLRSRSTADHEGETTQRRCLLELPTELLLEIISNLTEVSQACLALTCKRLFAVSRPILSSKALRFNRDFPQLFRHYQDQESFGTARWQLLTTLEDGKWRACSKCLKLHPRNTFSSRQLKRKPENRTCSLGDLAGIVDLCPCKKLTFRDKLELVALLQTRREVTKALASTGIGSRMDEPYCWHSCTERYGSTELKIDIFPELDEKDTLLIRTEYQLLTGPGQLATEEHITARFGCAHRSVDLWFSSVCQTTICQLHESLCGPCKSIMVCGCCNTTLRCTSGRHWSLQSPDRIRYSFWTQRCLGGPAPVPDKVWAAQRIHPAGPLVSLHISNELCPWAIRQHPPLTWPPSLGMQILFPAMNDEPLSQLYYSIHMI</sequence>
<name>A0A507QVA4_MONPU</name>
<dbReference type="Proteomes" id="UP000319663">
    <property type="component" value="Unassembled WGS sequence"/>
</dbReference>